<sequence>MSERPPTTGTDLPPGPPPTAAAKLAFGERIAAASDSRRRFFAKWQQVPKPARWVIGILGLAFCYALPSLNLPVIPTTGTDFSSMLAGSVVIYVIVALGLNVVVGMAGLLDLGYVGFYAVGAYTVAVLSSQHGNLPWLICLPIAMLVSMLSGVLLGAPTLRLRGDYLAIVTLGFGEIIRLLAQRFDWLGATPGISNIPPPPNIGPIHFGVLDSKSFYWLGLTMVVIVYFFLSRLERSRVGRAWTAIREDEDAAELMGVPTFKFKLWAFAIGAGVGGMAGSLYATKTAFILPQNFELKLSILFLAAVVLGGPGNMPGVVIGAVVVAYLPERFRFLDTSRYFWFGVALVVMMIFRPQGLLPRRQHGRQVEPPSDDPPPFEDVREGDPDLEGGAHGTATA</sequence>
<dbReference type="Pfam" id="PF02653">
    <property type="entry name" value="BPD_transp_2"/>
    <property type="match status" value="1"/>
</dbReference>
<dbReference type="EMBL" id="CAESGF010000014">
    <property type="protein sequence ID" value="CAB4364522.1"/>
    <property type="molecule type" value="Genomic_DNA"/>
</dbReference>
<dbReference type="EMBL" id="CAFBMT010000012">
    <property type="protein sequence ID" value="CAB4940864.1"/>
    <property type="molecule type" value="Genomic_DNA"/>
</dbReference>
<evidence type="ECO:0000256" key="1">
    <source>
        <dbReference type="ARBA" id="ARBA00004651"/>
    </source>
</evidence>
<dbReference type="EMBL" id="CAEZYF010000011">
    <property type="protein sequence ID" value="CAB4727313.1"/>
    <property type="molecule type" value="Genomic_DNA"/>
</dbReference>
<proteinExistence type="predicted"/>
<feature type="transmembrane region" description="Helical" evidence="7">
    <location>
        <begin position="110"/>
        <end position="128"/>
    </location>
</feature>
<evidence type="ECO:0000256" key="2">
    <source>
        <dbReference type="ARBA" id="ARBA00022475"/>
    </source>
</evidence>
<evidence type="ECO:0000256" key="7">
    <source>
        <dbReference type="SAM" id="Phobius"/>
    </source>
</evidence>
<feature type="region of interest" description="Disordered" evidence="6">
    <location>
        <begin position="360"/>
        <end position="396"/>
    </location>
</feature>
<feature type="transmembrane region" description="Helical" evidence="7">
    <location>
        <begin position="134"/>
        <end position="156"/>
    </location>
</feature>
<gene>
    <name evidence="9" type="ORF">UFOPK2656_01867</name>
    <name evidence="10" type="ORF">UFOPK3267_02295</name>
    <name evidence="11" type="ORF">UFOPK3651_02157</name>
    <name evidence="12" type="ORF">UFOPK3931_02568</name>
    <name evidence="8" type="ORF">UFOPK4189_02283</name>
</gene>
<reference evidence="9" key="1">
    <citation type="submission" date="2020-05" db="EMBL/GenBank/DDBJ databases">
        <authorList>
            <person name="Chiriac C."/>
            <person name="Salcher M."/>
            <person name="Ghai R."/>
            <person name="Kavagutti S V."/>
        </authorList>
    </citation>
    <scope>NUCLEOTIDE SEQUENCE</scope>
</reference>
<name>A0A6J6RXS7_9ZZZZ</name>
<dbReference type="AlphaFoldDB" id="A0A6J6RXS7"/>
<organism evidence="9">
    <name type="scientific">freshwater metagenome</name>
    <dbReference type="NCBI Taxonomy" id="449393"/>
    <lineage>
        <taxon>unclassified sequences</taxon>
        <taxon>metagenomes</taxon>
        <taxon>ecological metagenomes</taxon>
    </lineage>
</organism>
<dbReference type="EMBL" id="CAFBOL010000092">
    <property type="protein sequence ID" value="CAB5006672.1"/>
    <property type="molecule type" value="Genomic_DNA"/>
</dbReference>
<feature type="transmembrane region" description="Helical" evidence="7">
    <location>
        <begin position="299"/>
        <end position="326"/>
    </location>
</feature>
<evidence type="ECO:0000313" key="10">
    <source>
        <dbReference type="EMBL" id="CAB4852775.1"/>
    </source>
</evidence>
<evidence type="ECO:0000313" key="12">
    <source>
        <dbReference type="EMBL" id="CAB5006672.1"/>
    </source>
</evidence>
<feature type="transmembrane region" description="Helical" evidence="7">
    <location>
        <begin position="81"/>
        <end position="103"/>
    </location>
</feature>
<feature type="transmembrane region" description="Helical" evidence="7">
    <location>
        <begin position="163"/>
        <end position="181"/>
    </location>
</feature>
<evidence type="ECO:0000256" key="5">
    <source>
        <dbReference type="ARBA" id="ARBA00023136"/>
    </source>
</evidence>
<dbReference type="GO" id="GO:0015658">
    <property type="term" value="F:branched-chain amino acid transmembrane transporter activity"/>
    <property type="evidence" value="ECO:0007669"/>
    <property type="project" value="InterPro"/>
</dbReference>
<protein>
    <submittedName>
        <fullName evidence="9">Unannotated protein</fullName>
    </submittedName>
</protein>
<comment type="subcellular location">
    <subcellularLocation>
        <location evidence="1">Cell membrane</location>
        <topology evidence="1">Multi-pass membrane protein</topology>
    </subcellularLocation>
</comment>
<dbReference type="PANTHER" id="PTHR30482:SF10">
    <property type="entry name" value="HIGH-AFFINITY BRANCHED-CHAIN AMINO ACID TRANSPORT PROTEIN BRAE"/>
    <property type="match status" value="1"/>
</dbReference>
<dbReference type="PANTHER" id="PTHR30482">
    <property type="entry name" value="HIGH-AFFINITY BRANCHED-CHAIN AMINO ACID TRANSPORT SYSTEM PERMEASE"/>
    <property type="match status" value="1"/>
</dbReference>
<keyword evidence="3 7" id="KW-0812">Transmembrane</keyword>
<dbReference type="GO" id="GO:0005886">
    <property type="term" value="C:plasma membrane"/>
    <property type="evidence" value="ECO:0007669"/>
    <property type="project" value="UniProtKB-SubCell"/>
</dbReference>
<evidence type="ECO:0000256" key="6">
    <source>
        <dbReference type="SAM" id="MobiDB-lite"/>
    </source>
</evidence>
<dbReference type="InterPro" id="IPR001851">
    <property type="entry name" value="ABC_transp_permease"/>
</dbReference>
<dbReference type="CDD" id="cd06581">
    <property type="entry name" value="TM_PBP1_LivM_like"/>
    <property type="match status" value="1"/>
</dbReference>
<evidence type="ECO:0000313" key="8">
    <source>
        <dbReference type="EMBL" id="CAB4364522.1"/>
    </source>
</evidence>
<keyword evidence="5 7" id="KW-0472">Membrane</keyword>
<evidence type="ECO:0000313" key="11">
    <source>
        <dbReference type="EMBL" id="CAB4940864.1"/>
    </source>
</evidence>
<feature type="transmembrane region" description="Helical" evidence="7">
    <location>
        <begin position="264"/>
        <end position="287"/>
    </location>
</feature>
<evidence type="ECO:0000313" key="9">
    <source>
        <dbReference type="EMBL" id="CAB4727313.1"/>
    </source>
</evidence>
<feature type="transmembrane region" description="Helical" evidence="7">
    <location>
        <begin position="338"/>
        <end position="357"/>
    </location>
</feature>
<feature type="transmembrane region" description="Helical" evidence="7">
    <location>
        <begin position="51"/>
        <end position="69"/>
    </location>
</feature>
<dbReference type="EMBL" id="CAFBIY010000154">
    <property type="protein sequence ID" value="CAB4852775.1"/>
    <property type="molecule type" value="Genomic_DNA"/>
</dbReference>
<feature type="transmembrane region" description="Helical" evidence="7">
    <location>
        <begin position="214"/>
        <end position="230"/>
    </location>
</feature>
<dbReference type="InterPro" id="IPR043428">
    <property type="entry name" value="LivM-like"/>
</dbReference>
<keyword evidence="2" id="KW-1003">Cell membrane</keyword>
<evidence type="ECO:0000256" key="4">
    <source>
        <dbReference type="ARBA" id="ARBA00022989"/>
    </source>
</evidence>
<evidence type="ECO:0000256" key="3">
    <source>
        <dbReference type="ARBA" id="ARBA00022692"/>
    </source>
</evidence>
<keyword evidence="4 7" id="KW-1133">Transmembrane helix</keyword>
<accession>A0A6J6RXS7</accession>